<sequence>MAQQNADLKTNIKIVLGCMTIGGEGTNQARIHGLEEAGEFLDTFQRYGLDEIDTARVYGGGTSEEMLGKLDLVKRGLIVDTKLSASAKIGLPEGVKTTHRPEHLRQGLEVSLKALNLEKVDMFYLHAPDRTTPYEDTFRELNKLHQEGKFNRIGISNFMAWEVAQICEICERNGWVKPSVYQGIYNAYHRGAEAELFPCLRKYNISFYQYNPLAGGYLTNRYQRDQADFERGTRFDPLNKGQGDTYRYRYWREEYFDALDILRAMVKKHGISEAEAALRWCTHHSGLKGEYGDAIIIGASSSKQLKENLENLAKGPLPDEVLKALDDGWDTVKGVCVPYFR</sequence>
<dbReference type="EMBL" id="JAVHJO010000008">
    <property type="protein sequence ID" value="KAK6538078.1"/>
    <property type="molecule type" value="Genomic_DNA"/>
</dbReference>
<gene>
    <name evidence="3" type="ORF">TWF694_010963</name>
</gene>
<accession>A0AAV9X804</accession>
<dbReference type="GO" id="GO:0016491">
    <property type="term" value="F:oxidoreductase activity"/>
    <property type="evidence" value="ECO:0007669"/>
    <property type="project" value="UniProtKB-KW"/>
</dbReference>
<dbReference type="Pfam" id="PF00248">
    <property type="entry name" value="Aldo_ket_red"/>
    <property type="match status" value="1"/>
</dbReference>
<dbReference type="InterPro" id="IPR036812">
    <property type="entry name" value="NAD(P)_OxRdtase_dom_sf"/>
</dbReference>
<evidence type="ECO:0000259" key="2">
    <source>
        <dbReference type="Pfam" id="PF00248"/>
    </source>
</evidence>
<reference evidence="3 4" key="1">
    <citation type="submission" date="2019-10" db="EMBL/GenBank/DDBJ databases">
        <authorList>
            <person name="Palmer J.M."/>
        </authorList>
    </citation>
    <scope>NUCLEOTIDE SEQUENCE [LARGE SCALE GENOMIC DNA]</scope>
    <source>
        <strain evidence="3 4">TWF694</strain>
    </source>
</reference>
<dbReference type="CDD" id="cd19075">
    <property type="entry name" value="AKR_AKR7A1-5"/>
    <property type="match status" value="1"/>
</dbReference>
<dbReference type="InterPro" id="IPR020471">
    <property type="entry name" value="AKR"/>
</dbReference>
<comment type="caution">
    <text evidence="3">The sequence shown here is derived from an EMBL/GenBank/DDBJ whole genome shotgun (WGS) entry which is preliminary data.</text>
</comment>
<protein>
    <recommendedName>
        <fullName evidence="2">NADP-dependent oxidoreductase domain-containing protein</fullName>
    </recommendedName>
</protein>
<keyword evidence="4" id="KW-1185">Reference proteome</keyword>
<dbReference type="InterPro" id="IPR050523">
    <property type="entry name" value="AKR_Detox_Biosynth"/>
</dbReference>
<proteinExistence type="predicted"/>
<dbReference type="Proteomes" id="UP001365542">
    <property type="component" value="Unassembled WGS sequence"/>
</dbReference>
<name>A0AAV9X804_9PEZI</name>
<dbReference type="InterPro" id="IPR023210">
    <property type="entry name" value="NADP_OxRdtase_dom"/>
</dbReference>
<dbReference type="AlphaFoldDB" id="A0AAV9X804"/>
<dbReference type="PRINTS" id="PR00069">
    <property type="entry name" value="ALDKETRDTASE"/>
</dbReference>
<dbReference type="PANTHER" id="PTHR43364">
    <property type="entry name" value="NADH-SPECIFIC METHYLGLYOXAL REDUCTASE-RELATED"/>
    <property type="match status" value="1"/>
</dbReference>
<feature type="domain" description="NADP-dependent oxidoreductase" evidence="2">
    <location>
        <begin position="13"/>
        <end position="327"/>
    </location>
</feature>
<dbReference type="SUPFAM" id="SSF51430">
    <property type="entry name" value="NAD(P)-linked oxidoreductase"/>
    <property type="match status" value="1"/>
</dbReference>
<evidence type="ECO:0000313" key="4">
    <source>
        <dbReference type="Proteomes" id="UP001365542"/>
    </source>
</evidence>
<keyword evidence="1" id="KW-0560">Oxidoreductase</keyword>
<dbReference type="Gene3D" id="3.20.20.100">
    <property type="entry name" value="NADP-dependent oxidoreductase domain"/>
    <property type="match status" value="1"/>
</dbReference>
<evidence type="ECO:0000256" key="1">
    <source>
        <dbReference type="ARBA" id="ARBA00023002"/>
    </source>
</evidence>
<dbReference type="PANTHER" id="PTHR43364:SF4">
    <property type="entry name" value="NAD(P)-LINKED OXIDOREDUCTASE SUPERFAMILY PROTEIN"/>
    <property type="match status" value="1"/>
</dbReference>
<organism evidence="3 4">
    <name type="scientific">Orbilia ellipsospora</name>
    <dbReference type="NCBI Taxonomy" id="2528407"/>
    <lineage>
        <taxon>Eukaryota</taxon>
        <taxon>Fungi</taxon>
        <taxon>Dikarya</taxon>
        <taxon>Ascomycota</taxon>
        <taxon>Pezizomycotina</taxon>
        <taxon>Orbiliomycetes</taxon>
        <taxon>Orbiliales</taxon>
        <taxon>Orbiliaceae</taxon>
        <taxon>Orbilia</taxon>
    </lineage>
</organism>
<evidence type="ECO:0000313" key="3">
    <source>
        <dbReference type="EMBL" id="KAK6538078.1"/>
    </source>
</evidence>